<evidence type="ECO:0000313" key="2">
    <source>
        <dbReference type="EMBL" id="MDY0744240.1"/>
    </source>
</evidence>
<dbReference type="Proteomes" id="UP001285263">
    <property type="component" value="Unassembled WGS sequence"/>
</dbReference>
<keyword evidence="3" id="KW-1185">Reference proteome</keyword>
<evidence type="ECO:0000256" key="1">
    <source>
        <dbReference type="SAM" id="Phobius"/>
    </source>
</evidence>
<feature type="transmembrane region" description="Helical" evidence="1">
    <location>
        <begin position="47"/>
        <end position="65"/>
    </location>
</feature>
<keyword evidence="1" id="KW-0472">Membrane</keyword>
<reference evidence="2 3" key="1">
    <citation type="submission" date="2023-11" db="EMBL/GenBank/DDBJ databases">
        <title>Paucibacter sp. nov., isolated from fresh soil in Korea.</title>
        <authorList>
            <person name="Le N.T.T."/>
        </authorList>
    </citation>
    <scope>NUCLEOTIDE SEQUENCE [LARGE SCALE GENOMIC DNA]</scope>
    <source>
        <strain evidence="2 3">R3-3</strain>
    </source>
</reference>
<evidence type="ECO:0008006" key="4">
    <source>
        <dbReference type="Google" id="ProtNLM"/>
    </source>
</evidence>
<organism evidence="2 3">
    <name type="scientific">Roseateles agri</name>
    <dbReference type="NCBI Taxonomy" id="3098619"/>
    <lineage>
        <taxon>Bacteria</taxon>
        <taxon>Pseudomonadati</taxon>
        <taxon>Pseudomonadota</taxon>
        <taxon>Betaproteobacteria</taxon>
        <taxon>Burkholderiales</taxon>
        <taxon>Sphaerotilaceae</taxon>
        <taxon>Roseateles</taxon>
    </lineage>
</organism>
<keyword evidence="1" id="KW-0812">Transmembrane</keyword>
<protein>
    <recommendedName>
        <fullName evidence="4">Toxin CptA</fullName>
    </recommendedName>
</protein>
<dbReference type="RefSeq" id="WP_320422139.1">
    <property type="nucleotide sequence ID" value="NZ_JAXCLA010000002.1"/>
</dbReference>
<keyword evidence="1" id="KW-1133">Transmembrane helix</keyword>
<name>A0ABU5DER4_9BURK</name>
<evidence type="ECO:0000313" key="3">
    <source>
        <dbReference type="Proteomes" id="UP001285263"/>
    </source>
</evidence>
<accession>A0ABU5DER4</accession>
<proteinExistence type="predicted"/>
<gene>
    <name evidence="2" type="ORF">SNE35_06970</name>
</gene>
<dbReference type="EMBL" id="JAXCLA010000002">
    <property type="protein sequence ID" value="MDY0744240.1"/>
    <property type="molecule type" value="Genomic_DNA"/>
</dbReference>
<sequence length="153" mass="16867">MSTAQRHPPALRIEVSAQPRLQAAIALLTMLSWTSLVAGLAQHLPGLAWLMPAVPVVGLAGWRLARVEPRRLQWDGQTWRLGPDSQVEPGADVDLESLFDFGDWLLLRAQPPGAGLLPRRRSYLPLSRRAVGADWGRLRATLYSARPRRPAAA</sequence>
<comment type="caution">
    <text evidence="2">The sequence shown here is derived from an EMBL/GenBank/DDBJ whole genome shotgun (WGS) entry which is preliminary data.</text>
</comment>
<feature type="transmembrane region" description="Helical" evidence="1">
    <location>
        <begin position="21"/>
        <end position="41"/>
    </location>
</feature>